<dbReference type="InterPro" id="IPR037657">
    <property type="entry name" value="RIMC1"/>
</dbReference>
<sequence length="273" mass="31146">MEFSRQEHWSGLPFPPPGDLPDSGIEPRSPALQVDSLPTKSPGREIKETIPFTITSRRTKCVCLPVAVKAAAGSSVVRRVEERGDLAQAHIQQLSEASGKDDHFLILASAHLEKLKLLCYLDMTYFVKNKQVDEDFLEGTAQKKLINFLSEPEILVKENNVHLKHCDFLGDELLECIPWRCGALLYRYCHSLNKRREWLRRKSNLLKNEGIFSDIHLLAMMYSGEMCYWGLKNCVDQQPENHEIIKCHYCLSQEVGQVVSLVSPSLRIFHSLL</sequence>
<accession>A0A5N3X615</accession>
<name>A0A5N3X615_MUNRE</name>
<dbReference type="PANTHER" id="PTHR28494:SF1">
    <property type="entry name" value="RAB7A-INTERACTING MON1-CCZ1 COMPLEX SUBUNIT 1"/>
    <property type="match status" value="1"/>
</dbReference>
<dbReference type="Proteomes" id="UP000326062">
    <property type="component" value="Chromosome 15"/>
</dbReference>
<protein>
    <submittedName>
        <fullName evidence="2">Uncharacterized protein</fullName>
    </submittedName>
</protein>
<dbReference type="GO" id="GO:0000423">
    <property type="term" value="P:mitophagy"/>
    <property type="evidence" value="ECO:0007669"/>
    <property type="project" value="InterPro"/>
</dbReference>
<dbReference type="Pfam" id="PF17716">
    <property type="entry name" value="RIMC1"/>
    <property type="match status" value="1"/>
</dbReference>
<reference evidence="2 3" key="1">
    <citation type="submission" date="2019-06" db="EMBL/GenBank/DDBJ databases">
        <title>Discovery of a novel chromosome fission-fusion reversal in muntjac.</title>
        <authorList>
            <person name="Mudd A.B."/>
            <person name="Bredeson J.V."/>
            <person name="Baum R."/>
            <person name="Hockemeyer D."/>
            <person name="Rokhsar D.S."/>
        </authorList>
    </citation>
    <scope>NUCLEOTIDE SEQUENCE [LARGE SCALE GENOMIC DNA]</scope>
    <source>
        <strain evidence="2">UCam_UCB_Mr</strain>
        <tissue evidence="2">Fibroblast cell line</tissue>
    </source>
</reference>
<gene>
    <name evidence="2" type="ORF">FD755_019287</name>
</gene>
<dbReference type="PANTHER" id="PTHR28494">
    <property type="entry name" value="UPF0600 PROTEIN C5ORF51"/>
    <property type="match status" value="1"/>
</dbReference>
<feature type="region of interest" description="Disordered" evidence="1">
    <location>
        <begin position="1"/>
        <end position="44"/>
    </location>
</feature>
<organism evidence="2 3">
    <name type="scientific">Muntiacus reevesi</name>
    <name type="common">Reeves' muntjac</name>
    <name type="synonym">Cervus reevesi</name>
    <dbReference type="NCBI Taxonomy" id="9886"/>
    <lineage>
        <taxon>Eukaryota</taxon>
        <taxon>Metazoa</taxon>
        <taxon>Chordata</taxon>
        <taxon>Craniata</taxon>
        <taxon>Vertebrata</taxon>
        <taxon>Euteleostomi</taxon>
        <taxon>Mammalia</taxon>
        <taxon>Eutheria</taxon>
        <taxon>Laurasiatheria</taxon>
        <taxon>Artiodactyla</taxon>
        <taxon>Ruminantia</taxon>
        <taxon>Pecora</taxon>
        <taxon>Cervidae</taxon>
        <taxon>Muntiacinae</taxon>
        <taxon>Muntiacus</taxon>
    </lineage>
</organism>
<evidence type="ECO:0000313" key="2">
    <source>
        <dbReference type="EMBL" id="KAB0369282.1"/>
    </source>
</evidence>
<dbReference type="EMBL" id="VCEB01000016">
    <property type="protein sequence ID" value="KAB0369282.1"/>
    <property type="molecule type" value="Genomic_DNA"/>
</dbReference>
<evidence type="ECO:0000313" key="3">
    <source>
        <dbReference type="Proteomes" id="UP000326062"/>
    </source>
</evidence>
<keyword evidence="3" id="KW-1185">Reference proteome</keyword>
<proteinExistence type="predicted"/>
<comment type="caution">
    <text evidence="2">The sequence shown here is derived from an EMBL/GenBank/DDBJ whole genome shotgun (WGS) entry which is preliminary data.</text>
</comment>
<dbReference type="AlphaFoldDB" id="A0A5N3X615"/>
<evidence type="ECO:0000256" key="1">
    <source>
        <dbReference type="SAM" id="MobiDB-lite"/>
    </source>
</evidence>